<dbReference type="AlphaFoldDB" id="A0A0F0GLT2"/>
<proteinExistence type="predicted"/>
<reference evidence="1 2" key="1">
    <citation type="submission" date="2015-02" db="EMBL/GenBank/DDBJ databases">
        <authorList>
            <person name="Ju K.-S."/>
            <person name="Doroghazi J.R."/>
            <person name="Metcalf W."/>
        </authorList>
    </citation>
    <scope>NUCLEOTIDE SEQUENCE [LARGE SCALE GENOMIC DNA]</scope>
    <source>
        <strain evidence="1 2">NRRL B-16140</strain>
    </source>
</reference>
<protein>
    <submittedName>
        <fullName evidence="1">Uncharacterized protein</fullName>
    </submittedName>
</protein>
<sequence>MTVVNEASAYTKAVLGQVVNKAYTPLVVETKSLFTVSGLVLVTAIVGKVTTAITVANTVKLQHNPTTGTSSDLCAATDLGTTDTPAGNLLSISGAPTGAPVNGIGAAGLFPISKVSSDFLGAAKGIFLSAGVIEQVTATGADGGITWYLTYAPIEDGATVVAA</sequence>
<organism evidence="1 2">
    <name type="scientific">Lentzea aerocolonigenes</name>
    <name type="common">Lechevalieria aerocolonigenes</name>
    <name type="synonym">Saccharothrix aerocolonigenes</name>
    <dbReference type="NCBI Taxonomy" id="68170"/>
    <lineage>
        <taxon>Bacteria</taxon>
        <taxon>Bacillati</taxon>
        <taxon>Actinomycetota</taxon>
        <taxon>Actinomycetes</taxon>
        <taxon>Pseudonocardiales</taxon>
        <taxon>Pseudonocardiaceae</taxon>
        <taxon>Lentzea</taxon>
    </lineage>
</organism>
<dbReference type="EMBL" id="JYJG01000247">
    <property type="protein sequence ID" value="KJK44444.1"/>
    <property type="molecule type" value="Genomic_DNA"/>
</dbReference>
<dbReference type="Proteomes" id="UP000033393">
    <property type="component" value="Unassembled WGS sequence"/>
</dbReference>
<evidence type="ECO:0000313" key="2">
    <source>
        <dbReference type="Proteomes" id="UP000033393"/>
    </source>
</evidence>
<gene>
    <name evidence="1" type="ORF">UK23_29540</name>
</gene>
<evidence type="ECO:0000313" key="1">
    <source>
        <dbReference type="EMBL" id="KJK44444.1"/>
    </source>
</evidence>
<dbReference type="OrthoDB" id="4201082at2"/>
<accession>A0A0F0GLT2</accession>
<name>A0A0F0GLT2_LENAE</name>
<comment type="caution">
    <text evidence="1">The sequence shown here is derived from an EMBL/GenBank/DDBJ whole genome shotgun (WGS) entry which is preliminary data.</text>
</comment>
<dbReference type="RefSeq" id="WP_045314943.1">
    <property type="nucleotide sequence ID" value="NZ_JYJG01000247.1"/>
</dbReference>
<keyword evidence="2" id="KW-1185">Reference proteome</keyword>
<dbReference type="PATRIC" id="fig|68170.10.peg.7744"/>